<comment type="caution">
    <text evidence="1">The sequence shown here is derived from an EMBL/GenBank/DDBJ whole genome shotgun (WGS) entry which is preliminary data.</text>
</comment>
<name>A0A4Y2EAN9_ARAVE</name>
<reference evidence="1 2" key="1">
    <citation type="journal article" date="2019" name="Sci. Rep.">
        <title>Orb-weaving spider Araneus ventricosus genome elucidates the spidroin gene catalogue.</title>
        <authorList>
            <person name="Kono N."/>
            <person name="Nakamura H."/>
            <person name="Ohtoshi R."/>
            <person name="Moran D.A.P."/>
            <person name="Shinohara A."/>
            <person name="Yoshida Y."/>
            <person name="Fujiwara M."/>
            <person name="Mori M."/>
            <person name="Tomita M."/>
            <person name="Arakawa K."/>
        </authorList>
    </citation>
    <scope>NUCLEOTIDE SEQUENCE [LARGE SCALE GENOMIC DNA]</scope>
</reference>
<dbReference type="EMBL" id="BGPR01000554">
    <property type="protein sequence ID" value="GBM26142.1"/>
    <property type="molecule type" value="Genomic_DNA"/>
</dbReference>
<dbReference type="OrthoDB" id="8300431at2759"/>
<gene>
    <name evidence="1" type="ORF">AVEN_87292_1</name>
</gene>
<dbReference type="AlphaFoldDB" id="A0A4Y2EAN9"/>
<evidence type="ECO:0000313" key="2">
    <source>
        <dbReference type="Proteomes" id="UP000499080"/>
    </source>
</evidence>
<proteinExistence type="predicted"/>
<accession>A0A4Y2EAN9</accession>
<keyword evidence="2" id="KW-1185">Reference proteome</keyword>
<sequence>MIFLDISTKASAVAWPSGLRRWFKAPVSSEAWVRIPPLPESSFCFDFISDSCCIFILSWMVNDIPGYWHQRISGGEAERSKALV</sequence>
<dbReference type="Proteomes" id="UP000499080">
    <property type="component" value="Unassembled WGS sequence"/>
</dbReference>
<organism evidence="1 2">
    <name type="scientific">Araneus ventricosus</name>
    <name type="common">Orbweaver spider</name>
    <name type="synonym">Epeira ventricosa</name>
    <dbReference type="NCBI Taxonomy" id="182803"/>
    <lineage>
        <taxon>Eukaryota</taxon>
        <taxon>Metazoa</taxon>
        <taxon>Ecdysozoa</taxon>
        <taxon>Arthropoda</taxon>
        <taxon>Chelicerata</taxon>
        <taxon>Arachnida</taxon>
        <taxon>Araneae</taxon>
        <taxon>Araneomorphae</taxon>
        <taxon>Entelegynae</taxon>
        <taxon>Araneoidea</taxon>
        <taxon>Araneidae</taxon>
        <taxon>Araneus</taxon>
    </lineage>
</organism>
<evidence type="ECO:0000313" key="1">
    <source>
        <dbReference type="EMBL" id="GBM26142.1"/>
    </source>
</evidence>
<protein>
    <submittedName>
        <fullName evidence="1">Uncharacterized protein</fullName>
    </submittedName>
</protein>